<keyword evidence="7" id="KW-1185">Reference proteome</keyword>
<dbReference type="InterPro" id="IPR044974">
    <property type="entry name" value="Disease_R_plants"/>
</dbReference>
<dbReference type="PROSITE" id="PS50104">
    <property type="entry name" value="TIR"/>
    <property type="match status" value="1"/>
</dbReference>
<protein>
    <recommendedName>
        <fullName evidence="5">TIR domain-containing protein</fullName>
    </recommendedName>
</protein>
<evidence type="ECO:0000313" key="6">
    <source>
        <dbReference type="EMBL" id="CAH1431584.1"/>
    </source>
</evidence>
<keyword evidence="4" id="KW-0611">Plant defense</keyword>
<dbReference type="GO" id="GO:0007165">
    <property type="term" value="P:signal transduction"/>
    <property type="evidence" value="ECO:0007669"/>
    <property type="project" value="InterPro"/>
</dbReference>
<dbReference type="InterPro" id="IPR000157">
    <property type="entry name" value="TIR_dom"/>
</dbReference>
<evidence type="ECO:0000259" key="5">
    <source>
        <dbReference type="PROSITE" id="PS50104"/>
    </source>
</evidence>
<dbReference type="GO" id="GO:0032264">
    <property type="term" value="P:IMP salvage"/>
    <property type="evidence" value="ECO:0007669"/>
    <property type="project" value="InterPro"/>
</dbReference>
<keyword evidence="2" id="KW-0433">Leucine-rich repeat</keyword>
<dbReference type="InterPro" id="IPR032466">
    <property type="entry name" value="Metal_Hydrolase"/>
</dbReference>
<dbReference type="InterPro" id="IPR035897">
    <property type="entry name" value="Toll_tir_struct_dom_sf"/>
</dbReference>
<dbReference type="GO" id="GO:0043531">
    <property type="term" value="F:ADP binding"/>
    <property type="evidence" value="ECO:0007669"/>
    <property type="project" value="InterPro"/>
</dbReference>
<gene>
    <name evidence="6" type="ORF">LVIROSA_LOCUS18295</name>
</gene>
<evidence type="ECO:0000313" key="7">
    <source>
        <dbReference type="Proteomes" id="UP001157418"/>
    </source>
</evidence>
<dbReference type="Gene3D" id="3.40.50.300">
    <property type="entry name" value="P-loop containing nucleotide triphosphate hydrolases"/>
    <property type="match status" value="1"/>
</dbReference>
<dbReference type="GO" id="GO:0003876">
    <property type="term" value="F:AMP deaminase activity"/>
    <property type="evidence" value="ECO:0007669"/>
    <property type="project" value="InterPro"/>
</dbReference>
<dbReference type="SUPFAM" id="SSF51556">
    <property type="entry name" value="Metallo-dependent hydrolases"/>
    <property type="match status" value="1"/>
</dbReference>
<dbReference type="InterPro" id="IPR036390">
    <property type="entry name" value="WH_DNA-bd_sf"/>
</dbReference>
<dbReference type="AlphaFoldDB" id="A0AAU9N5J2"/>
<sequence>MGQMAEYRISIYGRKQSEWDNLASWIVNNELYSENVVWLIQLPRLYNIYKEMGILTSFQTILDNVLIDQDSHPQLHVFLKQVVGLDLVDDESKPERRPTILHSHTQNKLRESKGMTTIVSNCSFLVCEQSDVHFGNFMESHISLYIWLISSMSFRGEDTRKTFVDHLYSALEKQGIYTYKDDETLPRGESIGPSLMKAIEESQIAVEFWRKALMDASNLSGWEPKHIANGRESKGIEQIVIEISHRLQVVTLSANENLIGIVARSQSLKAELQIGSGGVLMIGIWGVGGGGKTTLASSVYSEIYRHFDGSCFVENIREESSKNGLAKLQEQILCGVLKQKKVQGIGRVEEGRRMIQNRLRHRKVFIVLDDVDHLDQLKALAGSCDWFGDGSRIIITTRDEHLLTAHRVNVIHDISLLNEDEAIMLLCKHAPQDNRPVEDYEQLSKEVVSYAGGLPLALTILGSFLCDKDIHEWKSALERLKEIPDTDIVEKLKISFDGLKPLEKELFLDIACFYRRERIVRSMKRLNACGFHPVIGVKVLIQKALITISDGVFDMHDLVQEMGHSIVRGEHPNNPEKHSRIWKKDDVLRILAMDAKRHLTRLKQ</sequence>
<dbReference type="InterPro" id="IPR002182">
    <property type="entry name" value="NB-ARC"/>
</dbReference>
<accession>A0AAU9N5J2</accession>
<dbReference type="Proteomes" id="UP001157418">
    <property type="component" value="Unassembled WGS sequence"/>
</dbReference>
<dbReference type="InterPro" id="IPR027417">
    <property type="entry name" value="P-loop_NTPase"/>
</dbReference>
<dbReference type="Pfam" id="PF01582">
    <property type="entry name" value="TIR"/>
    <property type="match status" value="1"/>
</dbReference>
<name>A0AAU9N5J2_9ASTR</name>
<keyword evidence="3" id="KW-0677">Repeat</keyword>
<evidence type="ECO:0000256" key="4">
    <source>
        <dbReference type="ARBA" id="ARBA00022821"/>
    </source>
</evidence>
<dbReference type="Pfam" id="PF00931">
    <property type="entry name" value="NB-ARC"/>
    <property type="match status" value="1"/>
</dbReference>
<dbReference type="Pfam" id="PF19326">
    <property type="entry name" value="AMP_deaminase"/>
    <property type="match status" value="1"/>
</dbReference>
<comment type="similarity">
    <text evidence="1">Belongs to the metallo-dependent hydrolases superfamily. Adenosine and AMP deaminases family.</text>
</comment>
<dbReference type="Gene3D" id="3.40.50.10140">
    <property type="entry name" value="Toll/interleukin-1 receptor homology (TIR) domain"/>
    <property type="match status" value="1"/>
</dbReference>
<dbReference type="Gene3D" id="1.10.8.430">
    <property type="entry name" value="Helical domain of apoptotic protease-activating factors"/>
    <property type="match status" value="1"/>
</dbReference>
<organism evidence="6 7">
    <name type="scientific">Lactuca virosa</name>
    <dbReference type="NCBI Taxonomy" id="75947"/>
    <lineage>
        <taxon>Eukaryota</taxon>
        <taxon>Viridiplantae</taxon>
        <taxon>Streptophyta</taxon>
        <taxon>Embryophyta</taxon>
        <taxon>Tracheophyta</taxon>
        <taxon>Spermatophyta</taxon>
        <taxon>Magnoliopsida</taxon>
        <taxon>eudicotyledons</taxon>
        <taxon>Gunneridae</taxon>
        <taxon>Pentapetalae</taxon>
        <taxon>asterids</taxon>
        <taxon>campanulids</taxon>
        <taxon>Asterales</taxon>
        <taxon>Asteraceae</taxon>
        <taxon>Cichorioideae</taxon>
        <taxon>Cichorieae</taxon>
        <taxon>Lactucinae</taxon>
        <taxon>Lactuca</taxon>
    </lineage>
</organism>
<dbReference type="InterPro" id="IPR006329">
    <property type="entry name" value="AMPD"/>
</dbReference>
<proteinExistence type="inferred from homology"/>
<dbReference type="InterPro" id="IPR058192">
    <property type="entry name" value="WHD_ROQ1-like"/>
</dbReference>
<comment type="caution">
    <text evidence="6">The sequence shown here is derived from an EMBL/GenBank/DDBJ whole genome shotgun (WGS) entry which is preliminary data.</text>
</comment>
<dbReference type="PANTHER" id="PTHR11017:SF271">
    <property type="entry name" value="DISEASE RESISTANCE PROTEIN (TIR-NBS-LRR CLASS) FAMILY"/>
    <property type="match status" value="1"/>
</dbReference>
<feature type="domain" description="TIR" evidence="5">
    <location>
        <begin position="146"/>
        <end position="270"/>
    </location>
</feature>
<dbReference type="SUPFAM" id="SSF52200">
    <property type="entry name" value="Toll/Interleukin receptor TIR domain"/>
    <property type="match status" value="1"/>
</dbReference>
<dbReference type="PRINTS" id="PR00364">
    <property type="entry name" value="DISEASERSIST"/>
</dbReference>
<dbReference type="PANTHER" id="PTHR11017">
    <property type="entry name" value="LEUCINE-RICH REPEAT-CONTAINING PROTEIN"/>
    <property type="match status" value="1"/>
</dbReference>
<dbReference type="GO" id="GO:0006952">
    <property type="term" value="P:defense response"/>
    <property type="evidence" value="ECO:0007669"/>
    <property type="project" value="UniProtKB-KW"/>
</dbReference>
<evidence type="ECO:0000256" key="2">
    <source>
        <dbReference type="ARBA" id="ARBA00022614"/>
    </source>
</evidence>
<dbReference type="InterPro" id="IPR042197">
    <property type="entry name" value="Apaf_helical"/>
</dbReference>
<dbReference type="Pfam" id="PF23282">
    <property type="entry name" value="WHD_ROQ1"/>
    <property type="match status" value="1"/>
</dbReference>
<evidence type="ECO:0000256" key="1">
    <source>
        <dbReference type="ARBA" id="ARBA00006676"/>
    </source>
</evidence>
<dbReference type="SUPFAM" id="SSF52540">
    <property type="entry name" value="P-loop containing nucleoside triphosphate hydrolases"/>
    <property type="match status" value="1"/>
</dbReference>
<dbReference type="Gene3D" id="3.20.20.140">
    <property type="entry name" value="Metal-dependent hydrolases"/>
    <property type="match status" value="1"/>
</dbReference>
<dbReference type="EMBL" id="CAKMRJ010003334">
    <property type="protein sequence ID" value="CAH1431584.1"/>
    <property type="molecule type" value="Genomic_DNA"/>
</dbReference>
<reference evidence="6 7" key="1">
    <citation type="submission" date="2022-01" db="EMBL/GenBank/DDBJ databases">
        <authorList>
            <person name="Xiong W."/>
            <person name="Schranz E."/>
        </authorList>
    </citation>
    <scope>NUCLEOTIDE SEQUENCE [LARGE SCALE GENOMIC DNA]</scope>
</reference>
<dbReference type="SUPFAM" id="SSF46785">
    <property type="entry name" value="Winged helix' DNA-binding domain"/>
    <property type="match status" value="1"/>
</dbReference>
<evidence type="ECO:0000256" key="3">
    <source>
        <dbReference type="ARBA" id="ARBA00022737"/>
    </source>
</evidence>